<proteinExistence type="predicted"/>
<organism evidence="1">
    <name type="scientific">Myoviridae sp. ctqfO1</name>
    <dbReference type="NCBI Taxonomy" id="2827710"/>
    <lineage>
        <taxon>Viruses</taxon>
        <taxon>Duplodnaviria</taxon>
        <taxon>Heunggongvirae</taxon>
        <taxon>Uroviricota</taxon>
        <taxon>Caudoviricetes</taxon>
    </lineage>
</organism>
<name>A0A8S5T3C0_9CAUD</name>
<dbReference type="EMBL" id="BK032734">
    <property type="protein sequence ID" value="DAF57471.1"/>
    <property type="molecule type" value="Genomic_DNA"/>
</dbReference>
<evidence type="ECO:0000313" key="1">
    <source>
        <dbReference type="EMBL" id="DAF57471.1"/>
    </source>
</evidence>
<sequence length="166" mass="18750">MKVQVTQKSIRESAAHLISLPYCAMQEVERLCKVTPYAYSAGVYGWNCDYYSFDQIDGAPYGLVISCGYRPHGTSYPTERLNEYIKIMREACEDVDECRKVLVAMLHDMAGDNGLTVHHSALARGYVSRKGTGYREAYRGRFGIGLKVHHPSHGMTSHHRITYLVV</sequence>
<accession>A0A8S5T3C0</accession>
<protein>
    <submittedName>
        <fullName evidence="1">Uncharacterized protein</fullName>
    </submittedName>
</protein>
<reference evidence="1" key="1">
    <citation type="journal article" date="2021" name="Proc. Natl. Acad. Sci. U.S.A.">
        <title>A Catalog of Tens of Thousands of Viruses from Human Metagenomes Reveals Hidden Associations with Chronic Diseases.</title>
        <authorList>
            <person name="Tisza M.J."/>
            <person name="Buck C.B."/>
        </authorList>
    </citation>
    <scope>NUCLEOTIDE SEQUENCE</scope>
    <source>
        <strain evidence="1">CtqfO1</strain>
    </source>
</reference>